<reference evidence="1" key="1">
    <citation type="journal article" date="2013" name="Extremophiles">
        <title>Proteinivorax tanatarense gen. nov., sp. nov., an anaerobic, haloalkaliphilic, proteolytic bacterium isolated from a decaying algal bloom, and proposal of Proteinivoraceae fam. nov.</title>
        <authorList>
            <person name="Kevbrin V."/>
            <person name="Boltyanskaya Y."/>
            <person name="Zhilina T."/>
            <person name="Kolganova T."/>
            <person name="Lavrentjeva E."/>
            <person name="Kuznetsov B."/>
        </authorList>
    </citation>
    <scope>NUCLEOTIDE SEQUENCE</scope>
    <source>
        <strain evidence="1">Z-910T</strain>
    </source>
</reference>
<accession>A0AAU7VKN7</accession>
<proteinExistence type="predicted"/>
<dbReference type="RefSeq" id="WP_350343408.1">
    <property type="nucleotide sequence ID" value="NZ_CP158367.1"/>
</dbReference>
<name>A0AAU7VKN7_9FIRM</name>
<dbReference type="AlphaFoldDB" id="A0AAU7VKN7"/>
<reference evidence="1" key="2">
    <citation type="submission" date="2024-06" db="EMBL/GenBank/DDBJ databases">
        <authorList>
            <person name="Petrova K.O."/>
            <person name="Toshchakov S.V."/>
            <person name="Boltjanskaja Y.V."/>
            <person name="Kevbrin V."/>
        </authorList>
    </citation>
    <scope>NUCLEOTIDE SEQUENCE</scope>
    <source>
        <strain evidence="1">Z-910T</strain>
    </source>
</reference>
<protein>
    <submittedName>
        <fullName evidence="1">Uncharacterized protein</fullName>
    </submittedName>
</protein>
<sequence>MLKKRLMMVTALVLGGLFFFGAMPVEAVEEPVRVEENALLDLKAVEIEQPVNRGETWYYNDGLWHGVLHRVGGNNQPAPYTYRGLVSSDVNGPAPFGLTEELAKE</sequence>
<gene>
    <name evidence="1" type="ORF">PRVXT_002717</name>
</gene>
<organism evidence="1">
    <name type="scientific">Proteinivorax tanatarense</name>
    <dbReference type="NCBI Taxonomy" id="1260629"/>
    <lineage>
        <taxon>Bacteria</taxon>
        <taxon>Bacillati</taxon>
        <taxon>Bacillota</taxon>
        <taxon>Clostridia</taxon>
        <taxon>Eubacteriales</taxon>
        <taxon>Proteinivoracaceae</taxon>
        <taxon>Proteinivorax</taxon>
    </lineage>
</organism>
<dbReference type="EMBL" id="CP158367">
    <property type="protein sequence ID" value="XBX74659.1"/>
    <property type="molecule type" value="Genomic_DNA"/>
</dbReference>
<evidence type="ECO:0000313" key="1">
    <source>
        <dbReference type="EMBL" id="XBX74659.1"/>
    </source>
</evidence>